<dbReference type="Gene3D" id="1.10.418.10">
    <property type="entry name" value="Calponin-like domain"/>
    <property type="match status" value="1"/>
</dbReference>
<dbReference type="GO" id="GO:0005737">
    <property type="term" value="C:cytoplasm"/>
    <property type="evidence" value="ECO:0007669"/>
    <property type="project" value="UniProtKB-ARBA"/>
</dbReference>
<reference evidence="3" key="1">
    <citation type="submission" date="2025-08" db="UniProtKB">
        <authorList>
            <consortium name="Ensembl"/>
        </authorList>
    </citation>
    <scope>IDENTIFICATION</scope>
</reference>
<dbReference type="Pfam" id="PF00406">
    <property type="entry name" value="ADK"/>
    <property type="match status" value="1"/>
</dbReference>
<accession>A0A3Q0RAG0</accession>
<dbReference type="Pfam" id="PF06294">
    <property type="entry name" value="CH_2"/>
    <property type="match status" value="1"/>
</dbReference>
<dbReference type="InterPro" id="IPR001715">
    <property type="entry name" value="CH_dom"/>
</dbReference>
<evidence type="ECO:0000313" key="3">
    <source>
        <dbReference type="Ensembl" id="ENSACIP00000006863.1"/>
    </source>
</evidence>
<reference evidence="3" key="2">
    <citation type="submission" date="2025-09" db="UniProtKB">
        <authorList>
            <consortium name="Ensembl"/>
        </authorList>
    </citation>
    <scope>IDENTIFICATION</scope>
</reference>
<protein>
    <recommendedName>
        <fullName evidence="2">Calponin-homology (CH) domain-containing protein</fullName>
    </recommendedName>
</protein>
<dbReference type="PROSITE" id="PS50021">
    <property type="entry name" value="CH"/>
    <property type="match status" value="1"/>
</dbReference>
<evidence type="ECO:0000259" key="2">
    <source>
        <dbReference type="PROSITE" id="PS50021"/>
    </source>
</evidence>
<dbReference type="Pfam" id="PF22946">
    <property type="entry name" value="SPEF2_D5"/>
    <property type="match status" value="1"/>
</dbReference>
<dbReference type="GeneTree" id="ENSGT00390000008160"/>
<dbReference type="AlphaFoldDB" id="A0A3Q0RAG0"/>
<dbReference type="InterPro" id="IPR010441">
    <property type="entry name" value="CH_2"/>
</dbReference>
<keyword evidence="4" id="KW-1185">Reference proteome</keyword>
<feature type="domain" description="Calponin-homology (CH)" evidence="2">
    <location>
        <begin position="1"/>
        <end position="106"/>
    </location>
</feature>
<dbReference type="PANTHER" id="PTHR14919">
    <property type="entry name" value="KPL2-RELATED"/>
    <property type="match status" value="1"/>
</dbReference>
<dbReference type="PANTHER" id="PTHR14919:SF0">
    <property type="entry name" value="SPERM FLAGELLAR PROTEIN 2"/>
    <property type="match status" value="1"/>
</dbReference>
<dbReference type="Proteomes" id="UP000261340">
    <property type="component" value="Unplaced"/>
</dbReference>
<dbReference type="OMA" id="GELCMLQ"/>
<name>A0A3Q0RAG0_AMPCI</name>
<dbReference type="GO" id="GO:0002177">
    <property type="term" value="C:manchette"/>
    <property type="evidence" value="ECO:0007669"/>
    <property type="project" value="TreeGrafter"/>
</dbReference>
<dbReference type="Gene3D" id="3.40.50.300">
    <property type="entry name" value="P-loop containing nucleotide triphosphate hydrolases"/>
    <property type="match status" value="1"/>
</dbReference>
<feature type="coiled-coil region" evidence="1">
    <location>
        <begin position="270"/>
        <end position="297"/>
    </location>
</feature>
<evidence type="ECO:0000256" key="1">
    <source>
        <dbReference type="SAM" id="Coils"/>
    </source>
</evidence>
<dbReference type="SUPFAM" id="SSF52540">
    <property type="entry name" value="P-loop containing nucleoside triphosphate hydrolases"/>
    <property type="match status" value="1"/>
</dbReference>
<dbReference type="Ensembl" id="ENSACIT00000007071.1">
    <property type="protein sequence ID" value="ENSACIP00000006863.1"/>
    <property type="gene ID" value="ENSACIG00000005389.1"/>
</dbReference>
<evidence type="ECO:0000313" key="4">
    <source>
        <dbReference type="Proteomes" id="UP000261340"/>
    </source>
</evidence>
<keyword evidence="1" id="KW-0175">Coiled coil</keyword>
<dbReference type="InterPro" id="IPR052634">
    <property type="entry name" value="Sperm_flagellar-bone_growth"/>
</dbReference>
<dbReference type="GO" id="GO:0097225">
    <property type="term" value="C:sperm midpiece"/>
    <property type="evidence" value="ECO:0007669"/>
    <property type="project" value="TreeGrafter"/>
</dbReference>
<dbReference type="InterPro" id="IPR054517">
    <property type="entry name" value="SPEF2_D5"/>
</dbReference>
<proteinExistence type="predicted"/>
<dbReference type="InterPro" id="IPR027417">
    <property type="entry name" value="P-loop_NTPase"/>
</dbReference>
<sequence>MSDILCRWLNQKLQLSKAVEPKSIGKDFSSGYLFGEVLHKYQLQSDFLNHTFCLSTSVSKRNNFTRLEPTLQLLGISFDVNTAQDLMQERQGVATHLLYQLYASLEKNRKAEISGTMMEVMHPAACASLHKKEHQIYSHKDLQYHIENGELCMLQLQAFHQRHKGMTFNQVTNIQVPKPPPYTSQLSLKKRQQQQKRKEWEAQVGQSFPIDFPFGGSSQGSEVTGSGTKVMLQSNSKYIQEIRKRLEENAVACKQRERRQDRFLVEQLKVHEAQEEARREEQLVKRLTRQTQQEQRLAAQLLQIRMQKEVIRENRLFREQQYQQRRERDFQEALDREAALAQQAKLDRPEEIKKELEFCKRAAAERAQRKYKKHFESCKGILEQIVDLATKAGEYRLLTGTLIPEKLMREWKELLFSDLPLYEPIKDRQPGFEFSTPLDSVELQKQEILNNQDYDEYTNMVGEWEFPEEAEEVKLPVTNNILGHIVQRLRNIVDPPISEPSFPLFSRFTLKACVLGKFCSGKTTCLSKIAEAHGICMLSTETLIEEALNAYKNGEVRYSALSKRAIQGAAVEKELRKGNAVPNELLVDIIVETISQLPAQSGWVLDGFPFDITQAHLLEKALGGAVDVENKVLNSRKNLAKDPNPPKPPPPPAPVLDLALLLDIPDECAVSRGYTQMGMIIAFQDTWPKLEKWFGEKQNILVHVDADVDSEELYSRVESILQQTDSEKAHEHKVREKIHEEYSAALNYEGMLPLPLSLTHTHTHTL</sequence>
<dbReference type="GO" id="GO:0007288">
    <property type="term" value="P:sperm axoneme assembly"/>
    <property type="evidence" value="ECO:0007669"/>
    <property type="project" value="TreeGrafter"/>
</dbReference>
<dbReference type="STRING" id="61819.ENSACIP00000006863"/>
<dbReference type="InterPro" id="IPR036872">
    <property type="entry name" value="CH_dom_sf"/>
</dbReference>
<organism evidence="3 4">
    <name type="scientific">Amphilophus citrinellus</name>
    <name type="common">Midas cichlid</name>
    <name type="synonym">Cichlasoma citrinellum</name>
    <dbReference type="NCBI Taxonomy" id="61819"/>
    <lineage>
        <taxon>Eukaryota</taxon>
        <taxon>Metazoa</taxon>
        <taxon>Chordata</taxon>
        <taxon>Craniata</taxon>
        <taxon>Vertebrata</taxon>
        <taxon>Euteleostomi</taxon>
        <taxon>Actinopterygii</taxon>
        <taxon>Neopterygii</taxon>
        <taxon>Teleostei</taxon>
        <taxon>Neoteleostei</taxon>
        <taxon>Acanthomorphata</taxon>
        <taxon>Ovalentaria</taxon>
        <taxon>Cichlomorphae</taxon>
        <taxon>Cichliformes</taxon>
        <taxon>Cichlidae</taxon>
        <taxon>New World cichlids</taxon>
        <taxon>Cichlasomatinae</taxon>
        <taxon>Heroini</taxon>
        <taxon>Amphilophus</taxon>
    </lineage>
</organism>